<feature type="signal peptide" evidence="8">
    <location>
        <begin position="1"/>
        <end position="32"/>
    </location>
</feature>
<sequence length="356" mass="37298">MTLTRKSFAPHRSIALLLTLGLSLAVTASAQAVSLTLESAVTRALASGPDVTTARANLQKAQANLKAVQADPTSIITTLTQAQQDAAAQAVTLDGTKLNIAQTVLGQYIGAYEAAGRVTLNASQVALDERNLAIARARLQARVATQLDVNRAQTSLNQNRQELADARAQQPVLEAQLARTLGLPTGTDLALTAPPAPPKPALTLASLQSGLEKRLPSLVQAAQGVSFANLQVSIADNDYTPVRTLQDARTALANAQRSLDDAVRAANTQVRDAYRSFQDAQERVTLARQSSANAQTSLTQAQARLKAGTAAAVEVQQAQVQSAQSAFAVIQAQDNLWRALAALSSASGTDVTGLVR</sequence>
<comment type="caution">
    <text evidence="9">The sequence shown here is derived from an EMBL/GenBank/DDBJ whole genome shotgun (WGS) entry which is preliminary data.</text>
</comment>
<reference evidence="9 10" key="1">
    <citation type="submission" date="2024-09" db="EMBL/GenBank/DDBJ databases">
        <authorList>
            <person name="Sun Q."/>
            <person name="Mori K."/>
        </authorList>
    </citation>
    <scope>NUCLEOTIDE SEQUENCE [LARGE SCALE GENOMIC DNA]</scope>
    <source>
        <strain evidence="9 10">JCM 13503</strain>
    </source>
</reference>
<keyword evidence="5" id="KW-0812">Transmembrane</keyword>
<evidence type="ECO:0000256" key="7">
    <source>
        <dbReference type="ARBA" id="ARBA00023237"/>
    </source>
</evidence>
<keyword evidence="8" id="KW-0732">Signal</keyword>
<keyword evidence="4" id="KW-1134">Transmembrane beta strand</keyword>
<evidence type="ECO:0000313" key="10">
    <source>
        <dbReference type="Proteomes" id="UP001589733"/>
    </source>
</evidence>
<evidence type="ECO:0000313" key="9">
    <source>
        <dbReference type="EMBL" id="MFB9993819.1"/>
    </source>
</evidence>
<proteinExistence type="inferred from homology"/>
<name>A0ABV6B240_9DEIO</name>
<keyword evidence="10" id="KW-1185">Reference proteome</keyword>
<dbReference type="PANTHER" id="PTHR30026">
    <property type="entry name" value="OUTER MEMBRANE PROTEIN TOLC"/>
    <property type="match status" value="1"/>
</dbReference>
<dbReference type="Gene3D" id="1.20.1600.10">
    <property type="entry name" value="Outer membrane efflux proteins (OEP)"/>
    <property type="match status" value="1"/>
</dbReference>
<protein>
    <submittedName>
        <fullName evidence="9">TolC family protein</fullName>
    </submittedName>
</protein>
<evidence type="ECO:0000256" key="4">
    <source>
        <dbReference type="ARBA" id="ARBA00022452"/>
    </source>
</evidence>
<keyword evidence="7" id="KW-0998">Cell outer membrane</keyword>
<gene>
    <name evidence="9" type="ORF">ACFFLM_17820</name>
</gene>
<comment type="subcellular location">
    <subcellularLocation>
        <location evidence="1">Cell outer membrane</location>
    </subcellularLocation>
</comment>
<keyword evidence="6" id="KW-0472">Membrane</keyword>
<keyword evidence="3" id="KW-0813">Transport</keyword>
<dbReference type="Pfam" id="PF02321">
    <property type="entry name" value="OEP"/>
    <property type="match status" value="1"/>
</dbReference>
<evidence type="ECO:0000256" key="8">
    <source>
        <dbReference type="SAM" id="SignalP"/>
    </source>
</evidence>
<dbReference type="SUPFAM" id="SSF56954">
    <property type="entry name" value="Outer membrane efflux proteins (OEP)"/>
    <property type="match status" value="1"/>
</dbReference>
<dbReference type="PANTHER" id="PTHR30026:SF20">
    <property type="entry name" value="OUTER MEMBRANE PROTEIN TOLC"/>
    <property type="match status" value="1"/>
</dbReference>
<dbReference type="InterPro" id="IPR051906">
    <property type="entry name" value="TolC-like"/>
</dbReference>
<evidence type="ECO:0000256" key="5">
    <source>
        <dbReference type="ARBA" id="ARBA00022692"/>
    </source>
</evidence>
<dbReference type="EMBL" id="JBHLYR010000057">
    <property type="protein sequence ID" value="MFB9993819.1"/>
    <property type="molecule type" value="Genomic_DNA"/>
</dbReference>
<accession>A0ABV6B240</accession>
<organism evidence="9 10">
    <name type="scientific">Deinococcus oregonensis</name>
    <dbReference type="NCBI Taxonomy" id="1805970"/>
    <lineage>
        <taxon>Bacteria</taxon>
        <taxon>Thermotogati</taxon>
        <taxon>Deinococcota</taxon>
        <taxon>Deinococci</taxon>
        <taxon>Deinococcales</taxon>
        <taxon>Deinococcaceae</taxon>
        <taxon>Deinococcus</taxon>
    </lineage>
</organism>
<evidence type="ECO:0000256" key="3">
    <source>
        <dbReference type="ARBA" id="ARBA00022448"/>
    </source>
</evidence>
<dbReference type="RefSeq" id="WP_380013400.1">
    <property type="nucleotide sequence ID" value="NZ_JBHLYR010000057.1"/>
</dbReference>
<dbReference type="InterPro" id="IPR003423">
    <property type="entry name" value="OMP_efflux"/>
</dbReference>
<evidence type="ECO:0000256" key="6">
    <source>
        <dbReference type="ARBA" id="ARBA00023136"/>
    </source>
</evidence>
<feature type="chain" id="PRO_5045612247" evidence="8">
    <location>
        <begin position="33"/>
        <end position="356"/>
    </location>
</feature>
<dbReference type="Proteomes" id="UP001589733">
    <property type="component" value="Unassembled WGS sequence"/>
</dbReference>
<comment type="similarity">
    <text evidence="2">Belongs to the outer membrane factor (OMF) (TC 1.B.17) family.</text>
</comment>
<evidence type="ECO:0000256" key="2">
    <source>
        <dbReference type="ARBA" id="ARBA00007613"/>
    </source>
</evidence>
<evidence type="ECO:0000256" key="1">
    <source>
        <dbReference type="ARBA" id="ARBA00004442"/>
    </source>
</evidence>